<dbReference type="SUPFAM" id="SSF55040">
    <property type="entry name" value="Molybdenum cofactor biosynthesis protein C, MoaC"/>
    <property type="match status" value="1"/>
</dbReference>
<proteinExistence type="predicted"/>
<dbReference type="Pfam" id="PF01967">
    <property type="entry name" value="MoaC"/>
    <property type="match status" value="1"/>
</dbReference>
<dbReference type="EMBL" id="DRNB01000151">
    <property type="protein sequence ID" value="HHJ64067.1"/>
    <property type="molecule type" value="Genomic_DNA"/>
</dbReference>
<keyword evidence="2" id="KW-0501">Molybdenum cofactor biosynthesis</keyword>
<dbReference type="Proteomes" id="UP000885792">
    <property type="component" value="Unassembled WGS sequence"/>
</dbReference>
<name>A0A7C5L6M8_AQUAO</name>
<accession>A0A7C5L6M8</accession>
<gene>
    <name evidence="5" type="ORF">ENJ61_04080</name>
</gene>
<evidence type="ECO:0000313" key="5">
    <source>
        <dbReference type="EMBL" id="HHJ64067.1"/>
    </source>
</evidence>
<dbReference type="InterPro" id="IPR036522">
    <property type="entry name" value="MoaC_sf"/>
</dbReference>
<dbReference type="Gene3D" id="3.30.70.640">
    <property type="entry name" value="Molybdopterin cofactor biosynthesis C (MoaC) domain"/>
    <property type="match status" value="1"/>
</dbReference>
<evidence type="ECO:0000256" key="3">
    <source>
        <dbReference type="ARBA" id="ARBA00055087"/>
    </source>
</evidence>
<reference evidence="5" key="1">
    <citation type="journal article" date="2020" name="mSystems">
        <title>Genome- and Community-Level Interaction Insights into Carbon Utilization and Element Cycling Functions of Hydrothermarchaeota in Hydrothermal Sediment.</title>
        <authorList>
            <person name="Zhou Z."/>
            <person name="Liu Y."/>
            <person name="Xu W."/>
            <person name="Pan J."/>
            <person name="Luo Z.H."/>
            <person name="Li M."/>
        </authorList>
    </citation>
    <scope>NUCLEOTIDE SEQUENCE [LARGE SCALE GENOMIC DNA]</scope>
    <source>
        <strain evidence="5">HyVt-501</strain>
    </source>
</reference>
<comment type="caution">
    <text evidence="5">The sequence shown here is derived from an EMBL/GenBank/DDBJ whole genome shotgun (WGS) entry which is preliminary data.</text>
</comment>
<dbReference type="GO" id="GO:0006777">
    <property type="term" value="P:Mo-molybdopterin cofactor biosynthetic process"/>
    <property type="evidence" value="ECO:0007669"/>
    <property type="project" value="UniProtKB-KW"/>
</dbReference>
<sequence>GDLVSATQLTGVFSAKRVGDLLPFCHPVTVDFVEVQVRVNEEDVEVRATVGGIGRTGYEMEALTAVSVALLNVYDMCKGVDSTMVIEEIRLTEKSGGKSDWERDLSGVRVNVLSPREDLREIAVGYLKKLSAEISRDAHLLLILGEPYALEERISAFESVVAFHDFRRDPTGAGSEIRIGRDREGRLVVLIPESEDKLRFFFETFGGVLRSLL</sequence>
<comment type="function">
    <text evidence="3">Catalyzes the conversion of (8S)-3',8-cyclo-7,8-dihydroguanosine 5'-triphosphate to cyclic pyranopterin monophosphate (cPMP).</text>
</comment>
<evidence type="ECO:0000256" key="1">
    <source>
        <dbReference type="ARBA" id="ARBA00005046"/>
    </source>
</evidence>
<evidence type="ECO:0000259" key="4">
    <source>
        <dbReference type="Pfam" id="PF01967"/>
    </source>
</evidence>
<feature type="domain" description="Molybdopterin cofactor biosynthesis C (MoaC)" evidence="4">
    <location>
        <begin position="1"/>
        <end position="97"/>
    </location>
</feature>
<dbReference type="UniPathway" id="UPA00344"/>
<comment type="pathway">
    <text evidence="1">Cofactor biosynthesis; molybdopterin biosynthesis.</text>
</comment>
<feature type="non-terminal residue" evidence="5">
    <location>
        <position position="1"/>
    </location>
</feature>
<evidence type="ECO:0000256" key="2">
    <source>
        <dbReference type="ARBA" id="ARBA00023150"/>
    </source>
</evidence>
<organism evidence="5">
    <name type="scientific">Aquifex aeolicus</name>
    <dbReference type="NCBI Taxonomy" id="63363"/>
    <lineage>
        <taxon>Bacteria</taxon>
        <taxon>Pseudomonadati</taxon>
        <taxon>Aquificota</taxon>
        <taxon>Aquificia</taxon>
        <taxon>Aquificales</taxon>
        <taxon>Aquificaceae</taxon>
        <taxon>Aquifex</taxon>
    </lineage>
</organism>
<dbReference type="AlphaFoldDB" id="A0A7C5L6M8"/>
<protein>
    <submittedName>
        <fullName evidence="5">Cyclic pyranopterin monophosphate synthase accessory protein</fullName>
    </submittedName>
</protein>
<dbReference type="InterPro" id="IPR002820">
    <property type="entry name" value="Mopterin_CF_biosynth-C_dom"/>
</dbReference>